<protein>
    <recommendedName>
        <fullName evidence="12">Cytochrome c oxidase subunit</fullName>
    </recommendedName>
    <alternativeName>
        <fullName evidence="12">Cytochrome c oxidase polypeptide VIa</fullName>
    </alternativeName>
</protein>
<proteinExistence type="inferred from homology"/>
<evidence type="ECO:0000313" key="15">
    <source>
        <dbReference type="Proteomes" id="UP000625711"/>
    </source>
</evidence>
<dbReference type="UniPathway" id="UPA00705"/>
<dbReference type="PROSITE" id="PS01329">
    <property type="entry name" value="COX6A"/>
    <property type="match status" value="1"/>
</dbReference>
<evidence type="ECO:0000256" key="1">
    <source>
        <dbReference type="ARBA" id="ARBA00004434"/>
    </source>
</evidence>
<evidence type="ECO:0000256" key="8">
    <source>
        <dbReference type="ARBA" id="ARBA00023002"/>
    </source>
</evidence>
<accession>A0A834IAT3</accession>
<evidence type="ECO:0000256" key="4">
    <source>
        <dbReference type="ARBA" id="ARBA00022692"/>
    </source>
</evidence>
<sequence length="73" mass="8757">IPIVLGLTVFTYLQKKRCEPEREPFVRYEYLRLRSKRFPWGDGNKTLFHNPQKNALPEGYEDEMDNPEKCPEQ</sequence>
<comment type="caution">
    <text evidence="14">The sequence shown here is derived from an EMBL/GenBank/DDBJ whole genome shotgun (WGS) entry which is preliminary data.</text>
</comment>
<dbReference type="InterPro" id="IPR001349">
    <property type="entry name" value="Cyt_c_oxidase_su6a"/>
</dbReference>
<keyword evidence="5 12" id="KW-0999">Mitochondrion inner membrane</keyword>
<dbReference type="GO" id="GO:0016491">
    <property type="term" value="F:oxidoreductase activity"/>
    <property type="evidence" value="ECO:0007669"/>
    <property type="project" value="UniProtKB-KW"/>
</dbReference>
<evidence type="ECO:0000256" key="9">
    <source>
        <dbReference type="ARBA" id="ARBA00023128"/>
    </source>
</evidence>
<keyword evidence="8" id="KW-0560">Oxidoreductase</keyword>
<dbReference type="OrthoDB" id="5947505at2759"/>
<keyword evidence="9 12" id="KW-0496">Mitochondrion</keyword>
<evidence type="ECO:0000256" key="12">
    <source>
        <dbReference type="RuleBase" id="RU004397"/>
    </source>
</evidence>
<dbReference type="GO" id="GO:0006123">
    <property type="term" value="P:mitochondrial electron transport, cytochrome c to oxygen"/>
    <property type="evidence" value="ECO:0007669"/>
    <property type="project" value="TreeGrafter"/>
</dbReference>
<dbReference type="SUPFAM" id="SSF81411">
    <property type="entry name" value="Mitochondrial cytochrome c oxidase subunit VIa"/>
    <property type="match status" value="1"/>
</dbReference>
<dbReference type="AlphaFoldDB" id="A0A834IAT3"/>
<dbReference type="PIRSF" id="PIRSF000277">
    <property type="entry name" value="COX6A1"/>
    <property type="match status" value="1"/>
</dbReference>
<dbReference type="Pfam" id="PF02046">
    <property type="entry name" value="COX6A"/>
    <property type="match status" value="1"/>
</dbReference>
<dbReference type="Gene3D" id="4.10.95.10">
    <property type="entry name" value="Cytochrome c oxidase, subunit VIa"/>
    <property type="match status" value="1"/>
</dbReference>
<name>A0A834IAT3_RHYFE</name>
<organism evidence="14 15">
    <name type="scientific">Rhynchophorus ferrugineus</name>
    <name type="common">Red palm weevil</name>
    <name type="synonym">Curculio ferrugineus</name>
    <dbReference type="NCBI Taxonomy" id="354439"/>
    <lineage>
        <taxon>Eukaryota</taxon>
        <taxon>Metazoa</taxon>
        <taxon>Ecdysozoa</taxon>
        <taxon>Arthropoda</taxon>
        <taxon>Hexapoda</taxon>
        <taxon>Insecta</taxon>
        <taxon>Pterygota</taxon>
        <taxon>Neoptera</taxon>
        <taxon>Endopterygota</taxon>
        <taxon>Coleoptera</taxon>
        <taxon>Polyphaga</taxon>
        <taxon>Cucujiformia</taxon>
        <taxon>Curculionidae</taxon>
        <taxon>Dryophthorinae</taxon>
        <taxon>Rhynchophorus</taxon>
    </lineage>
</organism>
<dbReference type="PANTHER" id="PTHR11504">
    <property type="entry name" value="CYTOCHROME C OXIDASE POLYPEPTIDE VIA"/>
    <property type="match status" value="1"/>
</dbReference>
<comment type="similarity">
    <text evidence="3 11">Belongs to the cytochrome c oxidase subunit 6A family.</text>
</comment>
<keyword evidence="7" id="KW-1133">Transmembrane helix</keyword>
<dbReference type="InterPro" id="IPR018507">
    <property type="entry name" value="Cyt_c_oxidase_su6a_CS"/>
</dbReference>
<keyword evidence="6" id="KW-0809">Transit peptide</keyword>
<evidence type="ECO:0000256" key="11">
    <source>
        <dbReference type="RuleBase" id="RU004396"/>
    </source>
</evidence>
<evidence type="ECO:0000256" key="10">
    <source>
        <dbReference type="ARBA" id="ARBA00023136"/>
    </source>
</evidence>
<dbReference type="EMBL" id="JAACXV010012552">
    <property type="protein sequence ID" value="KAF7274568.1"/>
    <property type="molecule type" value="Genomic_DNA"/>
</dbReference>
<dbReference type="GO" id="GO:0005743">
    <property type="term" value="C:mitochondrial inner membrane"/>
    <property type="evidence" value="ECO:0007669"/>
    <property type="project" value="UniProtKB-SubCell"/>
</dbReference>
<gene>
    <name evidence="14" type="ORF">GWI33_012782</name>
</gene>
<keyword evidence="15" id="KW-1185">Reference proteome</keyword>
<evidence type="ECO:0000256" key="3">
    <source>
        <dbReference type="ARBA" id="ARBA00005553"/>
    </source>
</evidence>
<keyword evidence="10 12" id="KW-0472">Membrane</keyword>
<reference evidence="14" key="1">
    <citation type="submission" date="2020-08" db="EMBL/GenBank/DDBJ databases">
        <title>Genome sequencing and assembly of the red palm weevil Rhynchophorus ferrugineus.</title>
        <authorList>
            <person name="Dias G.B."/>
            <person name="Bergman C.M."/>
            <person name="Manee M."/>
        </authorList>
    </citation>
    <scope>NUCLEOTIDE SEQUENCE</scope>
    <source>
        <strain evidence="14">AA-2017</strain>
        <tissue evidence="14">Whole larva</tissue>
    </source>
</reference>
<comment type="pathway">
    <text evidence="2">Energy metabolism; oxidative phosphorylation.</text>
</comment>
<keyword evidence="4" id="KW-0812">Transmembrane</keyword>
<evidence type="ECO:0000256" key="6">
    <source>
        <dbReference type="ARBA" id="ARBA00022946"/>
    </source>
</evidence>
<dbReference type="GO" id="GO:0030234">
    <property type="term" value="F:enzyme regulator activity"/>
    <property type="evidence" value="ECO:0007669"/>
    <property type="project" value="TreeGrafter"/>
</dbReference>
<dbReference type="InterPro" id="IPR036418">
    <property type="entry name" value="Cyt_c_oxidase_su6a_sf"/>
</dbReference>
<evidence type="ECO:0000256" key="7">
    <source>
        <dbReference type="ARBA" id="ARBA00022989"/>
    </source>
</evidence>
<evidence type="ECO:0000313" key="14">
    <source>
        <dbReference type="EMBL" id="KAF7274568.1"/>
    </source>
</evidence>
<feature type="non-terminal residue" evidence="14">
    <location>
        <position position="1"/>
    </location>
</feature>
<dbReference type="PANTHER" id="PTHR11504:SF0">
    <property type="entry name" value="CYTOCHROME C OXIDASE SUBUNIT"/>
    <property type="match status" value="1"/>
</dbReference>
<comment type="subcellular location">
    <subcellularLocation>
        <location evidence="1">Mitochondrion inner membrane</location>
        <topology evidence="1">Single-pass membrane protein</topology>
    </subcellularLocation>
</comment>
<evidence type="ECO:0000256" key="13">
    <source>
        <dbReference type="SAM" id="MobiDB-lite"/>
    </source>
</evidence>
<evidence type="ECO:0000256" key="5">
    <source>
        <dbReference type="ARBA" id="ARBA00022792"/>
    </source>
</evidence>
<feature type="region of interest" description="Disordered" evidence="13">
    <location>
        <begin position="44"/>
        <end position="73"/>
    </location>
</feature>
<evidence type="ECO:0000256" key="2">
    <source>
        <dbReference type="ARBA" id="ARBA00004673"/>
    </source>
</evidence>
<dbReference type="Proteomes" id="UP000625711">
    <property type="component" value="Unassembled WGS sequence"/>
</dbReference>